<evidence type="ECO:0008006" key="3">
    <source>
        <dbReference type="Google" id="ProtNLM"/>
    </source>
</evidence>
<dbReference type="PANTHER" id="PTHR36688">
    <property type="entry name" value="ENDO/EXONUCLEASE/PHOSPHATASE DOMAIN-CONTAINING PROTEIN"/>
    <property type="match status" value="1"/>
</dbReference>
<keyword evidence="2" id="KW-1185">Reference proteome</keyword>
<dbReference type="PANTHER" id="PTHR36688:SF1">
    <property type="entry name" value="ENDONUCLEASE_EXONUCLEASE_PHOSPHATASE DOMAIN-CONTAINING PROTEIN"/>
    <property type="match status" value="1"/>
</dbReference>
<reference evidence="1 2" key="1">
    <citation type="submission" date="2013-05" db="EMBL/GenBank/DDBJ databases">
        <title>Draft genome of the parasitic nematode Anyclostoma ceylanicum.</title>
        <authorList>
            <person name="Mitreva M."/>
        </authorList>
    </citation>
    <scope>NUCLEOTIDE SEQUENCE [LARGE SCALE GENOMIC DNA]</scope>
</reference>
<name>A0A0D6MCK7_9BILA</name>
<gene>
    <name evidence="1" type="ORF">ANCCEY_01835</name>
</gene>
<organism evidence="1 2">
    <name type="scientific">Ancylostoma ceylanicum</name>
    <dbReference type="NCBI Taxonomy" id="53326"/>
    <lineage>
        <taxon>Eukaryota</taxon>
        <taxon>Metazoa</taxon>
        <taxon>Ecdysozoa</taxon>
        <taxon>Nematoda</taxon>
        <taxon>Chromadorea</taxon>
        <taxon>Rhabditida</taxon>
        <taxon>Rhabditina</taxon>
        <taxon>Rhabditomorpha</taxon>
        <taxon>Strongyloidea</taxon>
        <taxon>Ancylostomatidae</taxon>
        <taxon>Ancylostomatinae</taxon>
        <taxon>Ancylostoma</taxon>
    </lineage>
</organism>
<evidence type="ECO:0000313" key="1">
    <source>
        <dbReference type="EMBL" id="EPB79082.1"/>
    </source>
</evidence>
<sequence>MEHRLEEFYRKLFSSRKDVPLLRDEREEEEVPDVLQSEVRHAICNSKNDKAPVPDGITNEMIKAGGYPPWKALATLFTECIGRKDIPDQWKKSSTITILKKGDREDLKNYRPIALLPAICKIFTKVLMNRIVKQLDSQQPREQADLKADHRIVGESKLKKNWEDHGNMKPMTGENLEGSWRTYSPTTKEEEYGFQVTNIARERYRYGKQITVGVDVQMT</sequence>
<protein>
    <recommendedName>
        <fullName evidence="3">Reverse transcriptase domain-containing protein</fullName>
    </recommendedName>
</protein>
<dbReference type="AlphaFoldDB" id="A0A0D6MCK7"/>
<proteinExistence type="predicted"/>
<dbReference type="InterPro" id="IPR052560">
    <property type="entry name" value="RdDP_mobile_element"/>
</dbReference>
<dbReference type="EMBL" id="KE124800">
    <property type="protein sequence ID" value="EPB79082.1"/>
    <property type="molecule type" value="Genomic_DNA"/>
</dbReference>
<evidence type="ECO:0000313" key="2">
    <source>
        <dbReference type="Proteomes" id="UP000054495"/>
    </source>
</evidence>
<dbReference type="Proteomes" id="UP000054495">
    <property type="component" value="Unassembled WGS sequence"/>
</dbReference>
<accession>A0A0D6MCK7</accession>